<protein>
    <recommendedName>
        <fullName evidence="1">Microtubule-associated protein 1A/B/S-like MBL-like domain-containing protein</fullName>
    </recommendedName>
</protein>
<dbReference type="InterPro" id="IPR036866">
    <property type="entry name" value="RibonucZ/Hydroxyglut_hydro"/>
</dbReference>
<dbReference type="GO" id="GO:0007409">
    <property type="term" value="P:axonogenesis"/>
    <property type="evidence" value="ECO:0007669"/>
    <property type="project" value="TreeGrafter"/>
</dbReference>
<dbReference type="AlphaFoldDB" id="A0A3B4B1F9"/>
<dbReference type="STRING" id="409849.ENSPMGP00000023402"/>
<dbReference type="PANTHER" id="PTHR13843">
    <property type="entry name" value="MICROTUBULE-ASSOCIATED PROTEIN"/>
    <property type="match status" value="1"/>
</dbReference>
<dbReference type="GO" id="GO:0005874">
    <property type="term" value="C:microtubule"/>
    <property type="evidence" value="ECO:0007669"/>
    <property type="project" value="InterPro"/>
</dbReference>
<dbReference type="GO" id="GO:0031114">
    <property type="term" value="P:regulation of microtubule depolymerization"/>
    <property type="evidence" value="ECO:0007669"/>
    <property type="project" value="TreeGrafter"/>
</dbReference>
<dbReference type="Proteomes" id="UP000261520">
    <property type="component" value="Unplaced"/>
</dbReference>
<reference evidence="2" key="1">
    <citation type="submission" date="2025-08" db="UniProtKB">
        <authorList>
            <consortium name="Ensembl"/>
        </authorList>
    </citation>
    <scope>IDENTIFICATION</scope>
</reference>
<evidence type="ECO:0000313" key="3">
    <source>
        <dbReference type="Proteomes" id="UP000261520"/>
    </source>
</evidence>
<proteinExistence type="predicted"/>
<dbReference type="GO" id="GO:0045202">
    <property type="term" value="C:synapse"/>
    <property type="evidence" value="ECO:0007669"/>
    <property type="project" value="TreeGrafter"/>
</dbReference>
<sequence length="294" mass="32572">PTILCSFGLYLNESLDSFRSLPSSCGGFLRLSRPCVYVFPGGRGDSALVGVSGYSLLVNGGDQRKSCFWRLVRHLDRLDAVLITHTGADNLPGINGFLQRKVEELRVQEELRDQEKNQDWIQNLVSPEVRTFRSLTGSGPVQFRRSAEEAALTLRLIERLDLEVMPLTRGPTPEPLVLFSKLGVGRLDMYVLCPDGGSAELDFLRHRWTGSGCARGGVRQPDGTRAQVPVPFLASGAVLLVWTPFEPDQSPVRVLFPGNAPQSRVLEGLHRLRHLDFLRTPTAAQTKTKVSTLR</sequence>
<dbReference type="PANTHER" id="PTHR13843:SF12">
    <property type="entry name" value="ATPASE F1_V1_A1 COMPLEX ALPHA_BETA SUBUNIT NUCLEOTIDE-BINDING DOMAIN-CONTAINING PROTEIN"/>
    <property type="match status" value="1"/>
</dbReference>
<reference evidence="2" key="2">
    <citation type="submission" date="2025-09" db="UniProtKB">
        <authorList>
            <consortium name="Ensembl"/>
        </authorList>
    </citation>
    <scope>IDENTIFICATION</scope>
</reference>
<dbReference type="GO" id="GO:0000226">
    <property type="term" value="P:microtubule cytoskeleton organization"/>
    <property type="evidence" value="ECO:0007669"/>
    <property type="project" value="InterPro"/>
</dbReference>
<dbReference type="GO" id="GO:0005829">
    <property type="term" value="C:cytosol"/>
    <property type="evidence" value="ECO:0007669"/>
    <property type="project" value="TreeGrafter"/>
</dbReference>
<feature type="domain" description="Microtubule-associated protein 1A/B/S-like MBL-like" evidence="1">
    <location>
        <begin position="22"/>
        <end position="286"/>
    </location>
</feature>
<dbReference type="GO" id="GO:0005875">
    <property type="term" value="C:microtubule associated complex"/>
    <property type="evidence" value="ECO:0007669"/>
    <property type="project" value="TreeGrafter"/>
</dbReference>
<name>A0A3B4B1F9_9GOBI</name>
<keyword evidence="3" id="KW-1185">Reference proteome</keyword>
<dbReference type="GO" id="GO:0043025">
    <property type="term" value="C:neuronal cell body"/>
    <property type="evidence" value="ECO:0007669"/>
    <property type="project" value="TreeGrafter"/>
</dbReference>
<dbReference type="InterPro" id="IPR026074">
    <property type="entry name" value="MAP1"/>
</dbReference>
<dbReference type="GO" id="GO:0016358">
    <property type="term" value="P:dendrite development"/>
    <property type="evidence" value="ECO:0007669"/>
    <property type="project" value="TreeGrafter"/>
</dbReference>
<organism evidence="2 3">
    <name type="scientific">Periophthalmus magnuspinnatus</name>
    <dbReference type="NCBI Taxonomy" id="409849"/>
    <lineage>
        <taxon>Eukaryota</taxon>
        <taxon>Metazoa</taxon>
        <taxon>Chordata</taxon>
        <taxon>Craniata</taxon>
        <taxon>Vertebrata</taxon>
        <taxon>Euteleostomi</taxon>
        <taxon>Actinopterygii</taxon>
        <taxon>Neopterygii</taxon>
        <taxon>Teleostei</taxon>
        <taxon>Neoteleostei</taxon>
        <taxon>Acanthomorphata</taxon>
        <taxon>Gobiaria</taxon>
        <taxon>Gobiiformes</taxon>
        <taxon>Gobioidei</taxon>
        <taxon>Gobiidae</taxon>
        <taxon>Oxudercinae</taxon>
        <taxon>Periophthalmus</taxon>
    </lineage>
</organism>
<dbReference type="GO" id="GO:0030425">
    <property type="term" value="C:dendrite"/>
    <property type="evidence" value="ECO:0007669"/>
    <property type="project" value="TreeGrafter"/>
</dbReference>
<evidence type="ECO:0000313" key="2">
    <source>
        <dbReference type="Ensembl" id="ENSPMGP00000023402.1"/>
    </source>
</evidence>
<dbReference type="InterPro" id="IPR057480">
    <property type="entry name" value="MAP1A/B/S-like_MBL"/>
</dbReference>
<dbReference type="SUPFAM" id="SSF56281">
    <property type="entry name" value="Metallo-hydrolase/oxidoreductase"/>
    <property type="match status" value="1"/>
</dbReference>
<dbReference type="Ensembl" id="ENSPMGT00000024930.1">
    <property type="protein sequence ID" value="ENSPMGP00000023402.1"/>
    <property type="gene ID" value="ENSPMGG00000018923.1"/>
</dbReference>
<dbReference type="GO" id="GO:0008017">
    <property type="term" value="F:microtubule binding"/>
    <property type="evidence" value="ECO:0007669"/>
    <property type="project" value="InterPro"/>
</dbReference>
<evidence type="ECO:0000259" key="1">
    <source>
        <dbReference type="Pfam" id="PF25281"/>
    </source>
</evidence>
<dbReference type="GO" id="GO:0003779">
    <property type="term" value="F:actin binding"/>
    <property type="evidence" value="ECO:0007669"/>
    <property type="project" value="TreeGrafter"/>
</dbReference>
<dbReference type="Pfam" id="PF25281">
    <property type="entry name" value="MBL_MAP1B"/>
    <property type="match status" value="1"/>
</dbReference>
<accession>A0A3B4B1F9</accession>